<dbReference type="Pfam" id="PF00589">
    <property type="entry name" value="Phage_integrase"/>
    <property type="match status" value="1"/>
</dbReference>
<dbReference type="EMBL" id="BSSU01000005">
    <property type="protein sequence ID" value="GLX81717.1"/>
    <property type="molecule type" value="Genomic_DNA"/>
</dbReference>
<keyword evidence="5" id="KW-1185">Reference proteome</keyword>
<sequence length="525" mass="60802">MSTVEKEIIGYTIKNFSLGSPKAIIDEHGECKVLINNSSPLQTFTLLQRHTRQDNELINIEYLDAANNFLIHKKVNDELLNTNTYSTALIHYFHFLETQTIGQGECPKEVICEQCQNRPMRWDEMPFRNSEKPTYKYRKYLKAIYASTDPDEHLARSTCNSYIGVVTNFYKHYLLKGYQFKNKPFEHEILRIELENKSDNIQASSTHVVHTTDLRLKLGRDMRNDGTKRPLIPLSTAEWSEVDRIIRKERQVIKVIDGSQNVARLDVESAFMFLLERHTGIRREEMLTLRHSHIRLPNDKDSSLGYCPIDIGSQSNTKTKGEGNPDRTIHVPIGLMLQLHNYLNSERYIKRKKKYERAVSKSKEVIQEYDQLEKDGVNTPSQKTRSLTAIEKNVEECKAFIDSILVPDEPYLFLNNKGKPYSLSSSNARWCEIRNTVSKSLGYDFEHKPHNLRSTYAVETLKQLITKGMNVDKAIDYIQARLGHVSPDTTMTYLKFAQNELSGHEVYEHALDFILDECDCDMGEY</sequence>
<keyword evidence="2" id="KW-0233">DNA recombination</keyword>
<evidence type="ECO:0000256" key="2">
    <source>
        <dbReference type="ARBA" id="ARBA00023172"/>
    </source>
</evidence>
<dbReference type="Proteomes" id="UP001157133">
    <property type="component" value="Unassembled WGS sequence"/>
</dbReference>
<evidence type="ECO:0000313" key="4">
    <source>
        <dbReference type="EMBL" id="GLX81717.1"/>
    </source>
</evidence>
<dbReference type="InterPro" id="IPR011010">
    <property type="entry name" value="DNA_brk_join_enz"/>
</dbReference>
<evidence type="ECO:0000313" key="5">
    <source>
        <dbReference type="Proteomes" id="UP001157133"/>
    </source>
</evidence>
<dbReference type="InterPro" id="IPR050090">
    <property type="entry name" value="Tyrosine_recombinase_XerCD"/>
</dbReference>
<name>A0ABQ6H0U3_9GAMM</name>
<comment type="caution">
    <text evidence="4">The sequence shown here is derived from an EMBL/GenBank/DDBJ whole genome shotgun (WGS) entry which is preliminary data.</text>
</comment>
<dbReference type="Gene3D" id="1.10.443.10">
    <property type="entry name" value="Intergrase catalytic core"/>
    <property type="match status" value="1"/>
</dbReference>
<dbReference type="SUPFAM" id="SSF56349">
    <property type="entry name" value="DNA breaking-rejoining enzymes"/>
    <property type="match status" value="1"/>
</dbReference>
<reference evidence="4 5" key="1">
    <citation type="submission" date="2023-03" db="EMBL/GenBank/DDBJ databases">
        <title>Draft genome sequence of Thalassotalea eurytherma JCM 18482T.</title>
        <authorList>
            <person name="Sawabe T."/>
        </authorList>
    </citation>
    <scope>NUCLEOTIDE SEQUENCE [LARGE SCALE GENOMIC DNA]</scope>
    <source>
        <strain evidence="4 5">JCM 18482</strain>
    </source>
</reference>
<dbReference type="PANTHER" id="PTHR30349:SF86">
    <property type="entry name" value="INTEGRASE_RECOMBINASE AQ_AA09-RELATED"/>
    <property type="match status" value="1"/>
</dbReference>
<dbReference type="CDD" id="cd00397">
    <property type="entry name" value="DNA_BRE_C"/>
    <property type="match status" value="1"/>
</dbReference>
<gene>
    <name evidence="4" type="ORF">theurythT_11690</name>
</gene>
<dbReference type="RefSeq" id="WP_284207057.1">
    <property type="nucleotide sequence ID" value="NZ_BSSU01000005.1"/>
</dbReference>
<evidence type="ECO:0000259" key="3">
    <source>
        <dbReference type="PROSITE" id="PS51898"/>
    </source>
</evidence>
<feature type="domain" description="Tyr recombinase" evidence="3">
    <location>
        <begin position="241"/>
        <end position="508"/>
    </location>
</feature>
<organism evidence="4 5">
    <name type="scientific">Thalassotalea eurytherma</name>
    <dbReference type="NCBI Taxonomy" id="1144278"/>
    <lineage>
        <taxon>Bacteria</taxon>
        <taxon>Pseudomonadati</taxon>
        <taxon>Pseudomonadota</taxon>
        <taxon>Gammaproteobacteria</taxon>
        <taxon>Alteromonadales</taxon>
        <taxon>Colwelliaceae</taxon>
        <taxon>Thalassotalea</taxon>
    </lineage>
</organism>
<proteinExistence type="predicted"/>
<keyword evidence="1" id="KW-0229">DNA integration</keyword>
<dbReference type="PROSITE" id="PS51898">
    <property type="entry name" value="TYR_RECOMBINASE"/>
    <property type="match status" value="1"/>
</dbReference>
<dbReference type="PANTHER" id="PTHR30349">
    <property type="entry name" value="PHAGE INTEGRASE-RELATED"/>
    <property type="match status" value="1"/>
</dbReference>
<dbReference type="InterPro" id="IPR002104">
    <property type="entry name" value="Integrase_catalytic"/>
</dbReference>
<accession>A0ABQ6H0U3</accession>
<dbReference type="InterPro" id="IPR013762">
    <property type="entry name" value="Integrase-like_cat_sf"/>
</dbReference>
<protein>
    <recommendedName>
        <fullName evidence="3">Tyr recombinase domain-containing protein</fullName>
    </recommendedName>
</protein>
<evidence type="ECO:0000256" key="1">
    <source>
        <dbReference type="ARBA" id="ARBA00022908"/>
    </source>
</evidence>